<feature type="transmembrane region" description="Helical" evidence="7">
    <location>
        <begin position="193"/>
        <end position="217"/>
    </location>
</feature>
<comment type="caution">
    <text evidence="9">The sequence shown here is derived from an EMBL/GenBank/DDBJ whole genome shotgun (WGS) entry which is preliminary data.</text>
</comment>
<comment type="subcellular location">
    <subcellularLocation>
        <location evidence="1 7">Cell membrane</location>
        <topology evidence="1 7">Multi-pass membrane protein</topology>
    </subcellularLocation>
</comment>
<dbReference type="Pfam" id="PF12911">
    <property type="entry name" value="OppC_N"/>
    <property type="match status" value="1"/>
</dbReference>
<dbReference type="RefSeq" id="WP_191800883.1">
    <property type="nucleotide sequence ID" value="NZ_JACSQL010000006.1"/>
</dbReference>
<sequence>MSTLTEQKTPRIEKSQQLKWSPEYMQSQFIWVVSLLITVVFLGSSYDFANRAFKPALFAVFAVYALFTLIQILITWFIRRDVLTYGEIRSATRRLGYVQVLSIVTGNLFTAIFGLHFIKKKTTSEYTLAIYLLVTQICVIAVSSLNLFKPYVTDSFLPSMFVLVGITVFYLIALILVATYVDRRQAPKWMIYMAIPLMLTSITGNLFALLLGLDLIFKIRQTLKPRSGNWERIWNKITRNYSSMFGLFFIVFMFAISVSSYFTFDYDMAVQNNYSAILQTPNLAYPLGTDHFGRDLFSRIVFGARISLVVGFISTLIPVIIGGILGAFAGYYGRYTDNIIMRLLDVLYAIPGILLAIAIIAAFGANTTNLILALSVGSIPTYARTMRANVLMVSNYEYVDAARAFGSSNLSIIFRHIIPNSFAPMIVKSTLTIGGAVIATSSLSYLGLGVEPHIPEWGNILKVGSTYLESHSYLAIYPGLAIVALVLSFNFLGDGLRDALDPKID</sequence>
<feature type="transmembrane region" description="Helical" evidence="7">
    <location>
        <begin position="244"/>
        <end position="264"/>
    </location>
</feature>
<dbReference type="CDD" id="cd06261">
    <property type="entry name" value="TM_PBP2"/>
    <property type="match status" value="1"/>
</dbReference>
<evidence type="ECO:0000256" key="7">
    <source>
        <dbReference type="RuleBase" id="RU363032"/>
    </source>
</evidence>
<evidence type="ECO:0000256" key="2">
    <source>
        <dbReference type="ARBA" id="ARBA00022448"/>
    </source>
</evidence>
<dbReference type="EMBL" id="JACSQL010000006">
    <property type="protein sequence ID" value="MBD7969140.1"/>
    <property type="molecule type" value="Genomic_DNA"/>
</dbReference>
<dbReference type="PANTHER" id="PTHR43386:SF1">
    <property type="entry name" value="D,D-DIPEPTIDE TRANSPORT SYSTEM PERMEASE PROTEIN DDPC-RELATED"/>
    <property type="match status" value="1"/>
</dbReference>
<evidence type="ECO:0000259" key="8">
    <source>
        <dbReference type="PROSITE" id="PS50928"/>
    </source>
</evidence>
<dbReference type="Pfam" id="PF00528">
    <property type="entry name" value="BPD_transp_1"/>
    <property type="match status" value="1"/>
</dbReference>
<proteinExistence type="inferred from homology"/>
<evidence type="ECO:0000256" key="1">
    <source>
        <dbReference type="ARBA" id="ARBA00004651"/>
    </source>
</evidence>
<organism evidence="9 10">
    <name type="scientific">Paenibacillus gallinarum</name>
    <dbReference type="NCBI Taxonomy" id="2762232"/>
    <lineage>
        <taxon>Bacteria</taxon>
        <taxon>Bacillati</taxon>
        <taxon>Bacillota</taxon>
        <taxon>Bacilli</taxon>
        <taxon>Bacillales</taxon>
        <taxon>Paenibacillaceae</taxon>
        <taxon>Paenibacillus</taxon>
    </lineage>
</organism>
<evidence type="ECO:0000256" key="4">
    <source>
        <dbReference type="ARBA" id="ARBA00022692"/>
    </source>
</evidence>
<feature type="transmembrane region" description="Helical" evidence="7">
    <location>
        <begin position="98"/>
        <end position="118"/>
    </location>
</feature>
<keyword evidence="2 7" id="KW-0813">Transport</keyword>
<feature type="transmembrane region" description="Helical" evidence="7">
    <location>
        <begin position="55"/>
        <end position="78"/>
    </location>
</feature>
<evidence type="ECO:0000256" key="3">
    <source>
        <dbReference type="ARBA" id="ARBA00022475"/>
    </source>
</evidence>
<dbReference type="InterPro" id="IPR035906">
    <property type="entry name" value="MetI-like_sf"/>
</dbReference>
<keyword evidence="4 7" id="KW-0812">Transmembrane</keyword>
<keyword evidence="3" id="KW-1003">Cell membrane</keyword>
<keyword evidence="6 7" id="KW-0472">Membrane</keyword>
<feature type="transmembrane region" description="Helical" evidence="7">
    <location>
        <begin position="160"/>
        <end position="181"/>
    </location>
</feature>
<keyword evidence="5 7" id="KW-1133">Transmembrane helix</keyword>
<feature type="transmembrane region" description="Helical" evidence="7">
    <location>
        <begin position="306"/>
        <end position="331"/>
    </location>
</feature>
<dbReference type="InterPro" id="IPR050366">
    <property type="entry name" value="BP-dependent_transpt_permease"/>
</dbReference>
<keyword evidence="10" id="KW-1185">Reference proteome</keyword>
<dbReference type="InterPro" id="IPR025966">
    <property type="entry name" value="OppC_N"/>
</dbReference>
<dbReference type="SUPFAM" id="SSF161098">
    <property type="entry name" value="MetI-like"/>
    <property type="match status" value="1"/>
</dbReference>
<dbReference type="PROSITE" id="PS50928">
    <property type="entry name" value="ABC_TM1"/>
    <property type="match status" value="1"/>
</dbReference>
<feature type="transmembrane region" description="Helical" evidence="7">
    <location>
        <begin position="470"/>
        <end position="493"/>
    </location>
</feature>
<dbReference type="PANTHER" id="PTHR43386">
    <property type="entry name" value="OLIGOPEPTIDE TRANSPORT SYSTEM PERMEASE PROTEIN APPC"/>
    <property type="match status" value="1"/>
</dbReference>
<dbReference type="Gene3D" id="1.10.3720.10">
    <property type="entry name" value="MetI-like"/>
    <property type="match status" value="1"/>
</dbReference>
<evidence type="ECO:0000313" key="10">
    <source>
        <dbReference type="Proteomes" id="UP000608071"/>
    </source>
</evidence>
<feature type="transmembrane region" description="Helical" evidence="7">
    <location>
        <begin position="29"/>
        <end position="49"/>
    </location>
</feature>
<protein>
    <submittedName>
        <fullName evidence="9">ABC transporter permease</fullName>
    </submittedName>
</protein>
<comment type="similarity">
    <text evidence="7">Belongs to the binding-protein-dependent transport system permease family.</text>
</comment>
<accession>A0ABR8T049</accession>
<name>A0ABR8T049_9BACL</name>
<dbReference type="Proteomes" id="UP000608071">
    <property type="component" value="Unassembled WGS sequence"/>
</dbReference>
<evidence type="ECO:0000256" key="5">
    <source>
        <dbReference type="ARBA" id="ARBA00022989"/>
    </source>
</evidence>
<evidence type="ECO:0000313" key="9">
    <source>
        <dbReference type="EMBL" id="MBD7969140.1"/>
    </source>
</evidence>
<evidence type="ECO:0000256" key="6">
    <source>
        <dbReference type="ARBA" id="ARBA00023136"/>
    </source>
</evidence>
<dbReference type="InterPro" id="IPR000515">
    <property type="entry name" value="MetI-like"/>
</dbReference>
<feature type="domain" description="ABC transmembrane type-1" evidence="8">
    <location>
        <begin position="304"/>
        <end position="493"/>
    </location>
</feature>
<gene>
    <name evidence="9" type="ORF">H9647_13770</name>
</gene>
<feature type="transmembrane region" description="Helical" evidence="7">
    <location>
        <begin position="343"/>
        <end position="365"/>
    </location>
</feature>
<feature type="transmembrane region" description="Helical" evidence="7">
    <location>
        <begin position="130"/>
        <end position="148"/>
    </location>
</feature>
<reference evidence="9 10" key="1">
    <citation type="submission" date="2020-08" db="EMBL/GenBank/DDBJ databases">
        <title>A Genomic Blueprint of the Chicken Gut Microbiome.</title>
        <authorList>
            <person name="Gilroy R."/>
            <person name="Ravi A."/>
            <person name="Getino M."/>
            <person name="Pursley I."/>
            <person name="Horton D.L."/>
            <person name="Alikhan N.-F."/>
            <person name="Baker D."/>
            <person name="Gharbi K."/>
            <person name="Hall N."/>
            <person name="Watson M."/>
            <person name="Adriaenssens E.M."/>
            <person name="Foster-Nyarko E."/>
            <person name="Jarju S."/>
            <person name="Secka A."/>
            <person name="Antonio M."/>
            <person name="Oren A."/>
            <person name="Chaudhuri R."/>
            <person name="La Ragione R.M."/>
            <person name="Hildebrand F."/>
            <person name="Pallen M.J."/>
        </authorList>
    </citation>
    <scope>NUCLEOTIDE SEQUENCE [LARGE SCALE GENOMIC DNA]</scope>
    <source>
        <strain evidence="9 10">Sa2BVA9</strain>
    </source>
</reference>